<dbReference type="RefSeq" id="WP_203913458.1">
    <property type="nucleotide sequence ID" value="NZ_BONY01000075.1"/>
</dbReference>
<dbReference type="Proteomes" id="UP000612899">
    <property type="component" value="Unassembled WGS sequence"/>
</dbReference>
<organism evidence="2 3">
    <name type="scientific">Rhizocola hellebori</name>
    <dbReference type="NCBI Taxonomy" id="1392758"/>
    <lineage>
        <taxon>Bacteria</taxon>
        <taxon>Bacillati</taxon>
        <taxon>Actinomycetota</taxon>
        <taxon>Actinomycetes</taxon>
        <taxon>Micromonosporales</taxon>
        <taxon>Micromonosporaceae</taxon>
        <taxon>Rhizocola</taxon>
    </lineage>
</organism>
<evidence type="ECO:0000313" key="2">
    <source>
        <dbReference type="EMBL" id="GIH09724.1"/>
    </source>
</evidence>
<protein>
    <submittedName>
        <fullName evidence="2">Uncharacterized protein</fullName>
    </submittedName>
</protein>
<gene>
    <name evidence="2" type="ORF">Rhe02_77910</name>
</gene>
<keyword evidence="1" id="KW-0472">Membrane</keyword>
<keyword evidence="1" id="KW-0812">Transmembrane</keyword>
<keyword evidence="3" id="KW-1185">Reference proteome</keyword>
<keyword evidence="1" id="KW-1133">Transmembrane helix</keyword>
<dbReference type="AlphaFoldDB" id="A0A8J3QHH2"/>
<evidence type="ECO:0000313" key="3">
    <source>
        <dbReference type="Proteomes" id="UP000612899"/>
    </source>
</evidence>
<dbReference type="EMBL" id="BONY01000075">
    <property type="protein sequence ID" value="GIH09724.1"/>
    <property type="molecule type" value="Genomic_DNA"/>
</dbReference>
<accession>A0A8J3QHH2</accession>
<feature type="transmembrane region" description="Helical" evidence="1">
    <location>
        <begin position="26"/>
        <end position="52"/>
    </location>
</feature>
<comment type="caution">
    <text evidence="2">The sequence shown here is derived from an EMBL/GenBank/DDBJ whole genome shotgun (WGS) entry which is preliminary data.</text>
</comment>
<sequence length="431" mass="42817">MDKTERSDGGSVRIVLAEGEQRPWRLWARIGVLVLTVVLASAGVLVVGKLLLPGPKVKAPPSTLDARANVAGSAAPAVRVVPGQARLVLLGPLPLVQGGNALAAGAEVAVPLPTLPRGSSAVLLEVTLSDAAGPGTVTVKSGAGQVVALRLGRVKAQMSSTVVARVAADGVLRVRTEGGGKLVVNLVGAFEPVEKSTSGRVVPVPATQVVKLVPHTDGKFATVDLSAVPALRGGGYAAVLLQFAADVGVNGGFVETGLSVDRLDQKILWNPTTAQDRIRGGFLVVPVTAGGSVQIHYEAGNVLTADLVGYVTDGTAPDSDTGLVVPSPPSSVAEVRVESGQEALVTLAADGVPADRMAGAFVGITATGDALGAVTVHAPDAAAPANPTLVAAVGAARQSVTLVATAKGALRVGSAAGASVGLSPLAVVLGG</sequence>
<proteinExistence type="predicted"/>
<name>A0A8J3QHH2_9ACTN</name>
<reference evidence="2" key="1">
    <citation type="submission" date="2021-01" db="EMBL/GenBank/DDBJ databases">
        <title>Whole genome shotgun sequence of Rhizocola hellebori NBRC 109834.</title>
        <authorList>
            <person name="Komaki H."/>
            <person name="Tamura T."/>
        </authorList>
    </citation>
    <scope>NUCLEOTIDE SEQUENCE</scope>
    <source>
        <strain evidence="2">NBRC 109834</strain>
    </source>
</reference>
<evidence type="ECO:0000256" key="1">
    <source>
        <dbReference type="SAM" id="Phobius"/>
    </source>
</evidence>